<accession>A0A450VTJ6</accession>
<reference evidence="1" key="1">
    <citation type="submission" date="2019-02" db="EMBL/GenBank/DDBJ databases">
        <authorList>
            <person name="Gruber-Vodicka R. H."/>
            <person name="Seah K. B. B."/>
        </authorList>
    </citation>
    <scope>NUCLEOTIDE SEQUENCE</scope>
    <source>
        <strain evidence="1">BECK_S312</strain>
        <strain evidence="2">BECK_S426</strain>
    </source>
</reference>
<proteinExistence type="predicted"/>
<sequence length="175" mass="19296">MPFQQIQVAVHQNAVSVVFRVERGSQKRQYVPGIALDHLAPGQLQAAECAVATDERQHILAQILVPVQRNHPVPDYLAQGSQFLRGGEIETGNPKHPRIFHSSLIEVGFQVLTGNSQKDPREEGIAALRAISDNVHYGLLDLEPSEVGVRPEAVILDQYPEHERNLCGAFGEIAQ</sequence>
<evidence type="ECO:0000313" key="1">
    <source>
        <dbReference type="EMBL" id="VFK08110.1"/>
    </source>
</evidence>
<evidence type="ECO:0000313" key="2">
    <source>
        <dbReference type="EMBL" id="VFK23233.1"/>
    </source>
</evidence>
<gene>
    <name evidence="1" type="ORF">BECKLPF1236A_GA0070988_100138</name>
    <name evidence="2" type="ORF">BECKLPF1236C_GA0070990_1000417</name>
</gene>
<protein>
    <submittedName>
        <fullName evidence="1">Uncharacterized protein</fullName>
    </submittedName>
</protein>
<dbReference type="EMBL" id="CAADFM010000013">
    <property type="protein sequence ID" value="VFK08110.1"/>
    <property type="molecule type" value="Genomic_DNA"/>
</dbReference>
<dbReference type="EMBL" id="CAADFP010000004">
    <property type="protein sequence ID" value="VFK23233.1"/>
    <property type="molecule type" value="Genomic_DNA"/>
</dbReference>
<dbReference type="AlphaFoldDB" id="A0A450VTJ6"/>
<name>A0A450VTJ6_9GAMM</name>
<organism evidence="1">
    <name type="scientific">Candidatus Kentrum sp. LPFa</name>
    <dbReference type="NCBI Taxonomy" id="2126335"/>
    <lineage>
        <taxon>Bacteria</taxon>
        <taxon>Pseudomonadati</taxon>
        <taxon>Pseudomonadota</taxon>
        <taxon>Gammaproteobacteria</taxon>
        <taxon>Candidatus Kentrum</taxon>
    </lineage>
</organism>